<gene>
    <name evidence="4" type="ORF">CB5_LOCUS6909</name>
</gene>
<evidence type="ECO:0000256" key="3">
    <source>
        <dbReference type="SAM" id="MobiDB-lite"/>
    </source>
</evidence>
<feature type="compositionally biased region" description="Low complexity" evidence="3">
    <location>
        <begin position="58"/>
        <end position="83"/>
    </location>
</feature>
<dbReference type="AlphaFoldDB" id="A0A6V7NZ08"/>
<dbReference type="GO" id="GO:0009737">
    <property type="term" value="P:response to abscisic acid"/>
    <property type="evidence" value="ECO:0007669"/>
    <property type="project" value="TreeGrafter"/>
</dbReference>
<evidence type="ECO:0000313" key="4">
    <source>
        <dbReference type="EMBL" id="CAD1823698.1"/>
    </source>
</evidence>
<feature type="region of interest" description="Disordered" evidence="3">
    <location>
        <begin position="25"/>
        <end position="162"/>
    </location>
</feature>
<dbReference type="InterPro" id="IPR000167">
    <property type="entry name" value="Dehydrin"/>
</dbReference>
<comment type="similarity">
    <text evidence="1 2">Belongs to the plant dehydrin family.</text>
</comment>
<organism evidence="4">
    <name type="scientific">Ananas comosus var. bracteatus</name>
    <name type="common">red pineapple</name>
    <dbReference type="NCBI Taxonomy" id="296719"/>
    <lineage>
        <taxon>Eukaryota</taxon>
        <taxon>Viridiplantae</taxon>
        <taxon>Streptophyta</taxon>
        <taxon>Embryophyta</taxon>
        <taxon>Tracheophyta</taxon>
        <taxon>Spermatophyta</taxon>
        <taxon>Magnoliopsida</taxon>
        <taxon>Liliopsida</taxon>
        <taxon>Poales</taxon>
        <taxon>Bromeliaceae</taxon>
        <taxon>Bromelioideae</taxon>
        <taxon>Ananas</taxon>
    </lineage>
</organism>
<feature type="compositionally biased region" description="Low complexity" evidence="3">
    <location>
        <begin position="131"/>
        <end position="140"/>
    </location>
</feature>
<name>A0A6V7NZ08_ANACO</name>
<dbReference type="InterPro" id="IPR030513">
    <property type="entry name" value="Dehydrin_CS"/>
</dbReference>
<dbReference type="EMBL" id="LR862143">
    <property type="protein sequence ID" value="CAD1823698.1"/>
    <property type="molecule type" value="Genomic_DNA"/>
</dbReference>
<feature type="compositionally biased region" description="Basic and acidic residues" evidence="3">
    <location>
        <begin position="144"/>
        <end position="162"/>
    </location>
</feature>
<dbReference type="PANTHER" id="PTHR33346">
    <property type="entry name" value="DEHYDRIN XERO 2-RELATED"/>
    <property type="match status" value="1"/>
</dbReference>
<dbReference type="GO" id="GO:0009414">
    <property type="term" value="P:response to water deprivation"/>
    <property type="evidence" value="ECO:0007669"/>
    <property type="project" value="TreeGrafter"/>
</dbReference>
<proteinExistence type="inferred from homology"/>
<evidence type="ECO:0000256" key="2">
    <source>
        <dbReference type="RuleBase" id="RU003995"/>
    </source>
</evidence>
<protein>
    <recommendedName>
        <fullName evidence="5">Dehydrin Rab15</fullName>
    </recommendedName>
</protein>
<dbReference type="Pfam" id="PF00257">
    <property type="entry name" value="Dehydrin"/>
    <property type="match status" value="1"/>
</dbReference>
<reference evidence="4" key="1">
    <citation type="submission" date="2020-07" db="EMBL/GenBank/DDBJ databases">
        <authorList>
            <person name="Lin J."/>
        </authorList>
    </citation>
    <scope>NUCLEOTIDE SEQUENCE</scope>
</reference>
<dbReference type="GO" id="GO:0005829">
    <property type="term" value="C:cytosol"/>
    <property type="evidence" value="ECO:0007669"/>
    <property type="project" value="TreeGrafter"/>
</dbReference>
<dbReference type="GO" id="GO:0009631">
    <property type="term" value="P:cold acclimation"/>
    <property type="evidence" value="ECO:0007669"/>
    <property type="project" value="TreeGrafter"/>
</dbReference>
<feature type="compositionally biased region" description="Basic residues" evidence="3">
    <location>
        <begin position="90"/>
        <end position="99"/>
    </location>
</feature>
<accession>A0A6V7NZ08</accession>
<evidence type="ECO:0000256" key="1">
    <source>
        <dbReference type="ARBA" id="ARBA00008403"/>
    </source>
</evidence>
<evidence type="ECO:0008006" key="5">
    <source>
        <dbReference type="Google" id="ProtNLM"/>
    </source>
</evidence>
<sequence>MAPQYSNENNGSRVPVAVVHHGNLMTSHADGHGSLLRKDPYGTPWKGRRRWRRAPGMSAATAFCTAPAAPAPAPARTQSSSSSEGDGQGGRRKNSSLKSKIKEKLPGGRKNGVGHTAKPSGGVEHTEAWGTTTTTTTATANGGPREKKGFMEKIKEKLPGHN</sequence>
<dbReference type="PROSITE" id="PS00823">
    <property type="entry name" value="DEHYDRIN_2"/>
    <property type="match status" value="1"/>
</dbReference>
<dbReference type="PANTHER" id="PTHR33346:SF42">
    <property type="entry name" value="DEHYDRIN XERO 1"/>
    <property type="match status" value="1"/>
</dbReference>